<dbReference type="EMBL" id="JBAKFJ010000001">
    <property type="protein sequence ID" value="MEX0386356.1"/>
    <property type="molecule type" value="Genomic_DNA"/>
</dbReference>
<dbReference type="InterPro" id="IPR018550">
    <property type="entry name" value="Lipid-A_deacylase-rel"/>
</dbReference>
<reference evidence="2 3" key="1">
    <citation type="submission" date="2024-02" db="EMBL/GenBank/DDBJ databases">
        <title>New especies of Spiribacter isolated from saline water.</title>
        <authorList>
            <person name="Leon M.J."/>
            <person name="De La Haba R."/>
            <person name="Sanchez-Porro C."/>
            <person name="Ventosa A."/>
        </authorList>
    </citation>
    <scope>NUCLEOTIDE SEQUENCE [LARGE SCALE GENOMIC DNA]</scope>
    <source>
        <strain evidence="3">ag22IC4-227</strain>
    </source>
</reference>
<comment type="caution">
    <text evidence="2">The sequence shown here is derived from an EMBL/GenBank/DDBJ whole genome shotgun (WGS) entry which is preliminary data.</text>
</comment>
<gene>
    <name evidence="2" type="ORF">V6X64_05000</name>
</gene>
<evidence type="ECO:0000256" key="1">
    <source>
        <dbReference type="SAM" id="MobiDB-lite"/>
    </source>
</evidence>
<dbReference type="Gene3D" id="2.40.160.20">
    <property type="match status" value="1"/>
</dbReference>
<dbReference type="Pfam" id="PF09411">
    <property type="entry name" value="PagL"/>
    <property type="match status" value="1"/>
</dbReference>
<protein>
    <submittedName>
        <fullName evidence="2">Acyloxyacyl hydrolase</fullName>
    </submittedName>
</protein>
<evidence type="ECO:0000313" key="3">
    <source>
        <dbReference type="Proteomes" id="UP001556653"/>
    </source>
</evidence>
<proteinExistence type="predicted"/>
<feature type="region of interest" description="Disordered" evidence="1">
    <location>
        <begin position="1"/>
        <end position="21"/>
    </location>
</feature>
<sequence>MATPATGQTQGPPLMRETGLRSGGGDGFDTFEFYYRQSAPGLQAAVLDRLGLKRWDARWDMVLGIWSGDHRDTAVAAIGPAVERRLARSGLRFSLGLQPTLLSRHDGNGKDLGGPLQFTSHVGIAWAPAGGLVLGLRMQHTSNARLYDSNPGVDIAAVEIGYAF</sequence>
<dbReference type="Proteomes" id="UP001556653">
    <property type="component" value="Unassembled WGS sequence"/>
</dbReference>
<dbReference type="GO" id="GO:0016787">
    <property type="term" value="F:hydrolase activity"/>
    <property type="evidence" value="ECO:0007669"/>
    <property type="project" value="UniProtKB-KW"/>
</dbReference>
<keyword evidence="3" id="KW-1185">Reference proteome</keyword>
<keyword evidence="2" id="KW-0378">Hydrolase</keyword>
<accession>A0ABV3S896</accession>
<organism evidence="2 3">
    <name type="scientific">Spiribacter onubensis</name>
    <dbReference type="NCBI Taxonomy" id="3122420"/>
    <lineage>
        <taxon>Bacteria</taxon>
        <taxon>Pseudomonadati</taxon>
        <taxon>Pseudomonadota</taxon>
        <taxon>Gammaproteobacteria</taxon>
        <taxon>Chromatiales</taxon>
        <taxon>Ectothiorhodospiraceae</taxon>
        <taxon>Spiribacter</taxon>
    </lineage>
</organism>
<name>A0ABV3S896_9GAMM</name>
<evidence type="ECO:0000313" key="2">
    <source>
        <dbReference type="EMBL" id="MEX0386356.1"/>
    </source>
</evidence>
<dbReference type="RefSeq" id="WP_367966830.1">
    <property type="nucleotide sequence ID" value="NZ_JBAKFJ010000001.1"/>
</dbReference>
<feature type="compositionally biased region" description="Polar residues" evidence="1">
    <location>
        <begin position="1"/>
        <end position="11"/>
    </location>
</feature>